<reference evidence="10 11" key="1">
    <citation type="journal article" date="2016" name="PLoS ONE">
        <title>Sequence Assembly of Yarrowia lipolytica Strain W29/CLIB89 Shows Transposable Element Diversity.</title>
        <authorList>
            <person name="Magnan C."/>
            <person name="Yu J."/>
            <person name="Chang I."/>
            <person name="Jahn E."/>
            <person name="Kanomata Y."/>
            <person name="Wu J."/>
            <person name="Zeller M."/>
            <person name="Oakes M."/>
            <person name="Baldi P."/>
            <person name="Sandmeyer S."/>
        </authorList>
    </citation>
    <scope>NUCLEOTIDE SEQUENCE [LARGE SCALE GENOMIC DNA]</scope>
    <source>
        <strain evidence="11">CLIB89(W29)</strain>
    </source>
</reference>
<feature type="compositionally biased region" description="Polar residues" evidence="8">
    <location>
        <begin position="61"/>
        <end position="81"/>
    </location>
</feature>
<evidence type="ECO:0000256" key="8">
    <source>
        <dbReference type="SAM" id="MobiDB-lite"/>
    </source>
</evidence>
<evidence type="ECO:0000256" key="2">
    <source>
        <dbReference type="ARBA" id="ARBA00022723"/>
    </source>
</evidence>
<evidence type="ECO:0000256" key="1">
    <source>
        <dbReference type="ARBA" id="ARBA00004123"/>
    </source>
</evidence>
<dbReference type="OMA" id="HPTGYGP"/>
<dbReference type="VEuPathDB" id="FungiDB:YALI0_E31845g"/>
<evidence type="ECO:0000313" key="11">
    <source>
        <dbReference type="Proteomes" id="UP000182444"/>
    </source>
</evidence>
<protein>
    <recommendedName>
        <fullName evidence="9">C2H2-type domain-containing protein</fullName>
    </recommendedName>
</protein>
<evidence type="ECO:0000259" key="9">
    <source>
        <dbReference type="PROSITE" id="PS50157"/>
    </source>
</evidence>
<dbReference type="FunFam" id="3.30.160.60:FF:001666">
    <property type="entry name" value="MDS1 and EVI1 complex locus"/>
    <property type="match status" value="1"/>
</dbReference>
<dbReference type="eggNOG" id="KOG1721">
    <property type="taxonomic scope" value="Eukaryota"/>
</dbReference>
<feature type="region of interest" description="Disordered" evidence="8">
    <location>
        <begin position="1"/>
        <end position="98"/>
    </location>
</feature>
<evidence type="ECO:0000313" key="10">
    <source>
        <dbReference type="EMBL" id="AOW06261.1"/>
    </source>
</evidence>
<feature type="compositionally biased region" description="Low complexity" evidence="8">
    <location>
        <begin position="82"/>
        <end position="96"/>
    </location>
</feature>
<dbReference type="Proteomes" id="UP000182444">
    <property type="component" value="Chromosome 1E"/>
</dbReference>
<feature type="domain" description="C2H2-type" evidence="9">
    <location>
        <begin position="105"/>
        <end position="132"/>
    </location>
</feature>
<evidence type="ECO:0000256" key="5">
    <source>
        <dbReference type="ARBA" id="ARBA00022833"/>
    </source>
</evidence>
<dbReference type="GO" id="GO:0005694">
    <property type="term" value="C:chromosome"/>
    <property type="evidence" value="ECO:0007669"/>
    <property type="project" value="UniProtKB-ARBA"/>
</dbReference>
<keyword evidence="6" id="KW-0539">Nucleus</keyword>
<feature type="compositionally biased region" description="Low complexity" evidence="8">
    <location>
        <begin position="255"/>
        <end position="276"/>
    </location>
</feature>
<dbReference type="KEGG" id="yli:2911879"/>
<dbReference type="AlphaFoldDB" id="A0A1D8NKU4"/>
<keyword evidence="5" id="KW-0862">Zinc</keyword>
<proteinExistence type="predicted"/>
<gene>
    <name evidence="10" type="ORF">YALI1_E37812g</name>
</gene>
<dbReference type="GeneID" id="2911879"/>
<feature type="region of interest" description="Disordered" evidence="8">
    <location>
        <begin position="214"/>
        <end position="355"/>
    </location>
</feature>
<evidence type="ECO:0000256" key="6">
    <source>
        <dbReference type="ARBA" id="ARBA00023242"/>
    </source>
</evidence>
<accession>A0A1D8NKU4</accession>
<dbReference type="GO" id="GO:0008270">
    <property type="term" value="F:zinc ion binding"/>
    <property type="evidence" value="ECO:0007669"/>
    <property type="project" value="UniProtKB-KW"/>
</dbReference>
<feature type="compositionally biased region" description="Polar residues" evidence="8">
    <location>
        <begin position="1"/>
        <end position="31"/>
    </location>
</feature>
<dbReference type="GO" id="GO:0005634">
    <property type="term" value="C:nucleus"/>
    <property type="evidence" value="ECO:0007669"/>
    <property type="project" value="UniProtKB-SubCell"/>
</dbReference>
<dbReference type="VEuPathDB" id="FungiDB:YALI1_E37812g"/>
<dbReference type="FunFam" id="3.30.160.60:FF:001732">
    <property type="entry name" value="Zgc:162936"/>
    <property type="match status" value="1"/>
</dbReference>
<dbReference type="GO" id="GO:0000978">
    <property type="term" value="F:RNA polymerase II cis-regulatory region sequence-specific DNA binding"/>
    <property type="evidence" value="ECO:0007669"/>
    <property type="project" value="TreeGrafter"/>
</dbReference>
<evidence type="ECO:0000256" key="4">
    <source>
        <dbReference type="ARBA" id="ARBA00022771"/>
    </source>
</evidence>
<comment type="subcellular location">
    <subcellularLocation>
        <location evidence="1">Nucleus</location>
    </subcellularLocation>
</comment>
<dbReference type="PANTHER" id="PTHR23235:SF120">
    <property type="entry name" value="KRUPPEL-LIKE FACTOR 15"/>
    <property type="match status" value="1"/>
</dbReference>
<dbReference type="PANTHER" id="PTHR23235">
    <property type="entry name" value="KRUEPPEL-LIKE TRANSCRIPTION FACTOR"/>
    <property type="match status" value="1"/>
</dbReference>
<dbReference type="RefSeq" id="XP_504657.3">
    <property type="nucleotide sequence ID" value="XM_504657.3"/>
</dbReference>
<evidence type="ECO:0000256" key="7">
    <source>
        <dbReference type="PROSITE-ProRule" id="PRU00042"/>
    </source>
</evidence>
<dbReference type="PROSITE" id="PS00028">
    <property type="entry name" value="ZINC_FINGER_C2H2_1"/>
    <property type="match status" value="2"/>
</dbReference>
<feature type="domain" description="C2H2-type" evidence="9">
    <location>
        <begin position="133"/>
        <end position="160"/>
    </location>
</feature>
<dbReference type="GO" id="GO:0045893">
    <property type="term" value="P:positive regulation of DNA-templated transcription"/>
    <property type="evidence" value="ECO:0007669"/>
    <property type="project" value="UniProtKB-ARBA"/>
</dbReference>
<dbReference type="Gene3D" id="3.30.160.60">
    <property type="entry name" value="Classic Zinc Finger"/>
    <property type="match status" value="3"/>
</dbReference>
<dbReference type="InterPro" id="IPR013087">
    <property type="entry name" value="Znf_C2H2_type"/>
</dbReference>
<dbReference type="Pfam" id="PF00096">
    <property type="entry name" value="zf-C2H2"/>
    <property type="match status" value="3"/>
</dbReference>
<dbReference type="SUPFAM" id="SSF57667">
    <property type="entry name" value="beta-beta-alpha zinc fingers"/>
    <property type="match status" value="2"/>
</dbReference>
<dbReference type="SMART" id="SM00355">
    <property type="entry name" value="ZnF_C2H2"/>
    <property type="match status" value="3"/>
</dbReference>
<dbReference type="PROSITE" id="PS50157">
    <property type="entry name" value="ZINC_FINGER_C2H2_2"/>
    <property type="match status" value="3"/>
</dbReference>
<evidence type="ECO:0000256" key="3">
    <source>
        <dbReference type="ARBA" id="ARBA00022737"/>
    </source>
</evidence>
<keyword evidence="3" id="KW-0677">Repeat</keyword>
<dbReference type="GO" id="GO:0000981">
    <property type="term" value="F:DNA-binding transcription factor activity, RNA polymerase II-specific"/>
    <property type="evidence" value="ECO:0007669"/>
    <property type="project" value="TreeGrafter"/>
</dbReference>
<organism evidence="10 11">
    <name type="scientific">Yarrowia lipolytica</name>
    <name type="common">Candida lipolytica</name>
    <dbReference type="NCBI Taxonomy" id="4952"/>
    <lineage>
        <taxon>Eukaryota</taxon>
        <taxon>Fungi</taxon>
        <taxon>Dikarya</taxon>
        <taxon>Ascomycota</taxon>
        <taxon>Saccharomycotina</taxon>
        <taxon>Dipodascomycetes</taxon>
        <taxon>Dipodascales</taxon>
        <taxon>Dipodascales incertae sedis</taxon>
        <taxon>Yarrowia</taxon>
    </lineage>
</organism>
<dbReference type="InterPro" id="IPR036236">
    <property type="entry name" value="Znf_C2H2_sf"/>
</dbReference>
<name>A0A1D8NKU4_YARLL</name>
<keyword evidence="4 7" id="KW-0863">Zinc-finger</keyword>
<feature type="domain" description="C2H2-type" evidence="9">
    <location>
        <begin position="161"/>
        <end position="195"/>
    </location>
</feature>
<feature type="compositionally biased region" description="Low complexity" evidence="8">
    <location>
        <begin position="214"/>
        <end position="245"/>
    </location>
</feature>
<dbReference type="EMBL" id="CP017557">
    <property type="protein sequence ID" value="AOW06261.1"/>
    <property type="molecule type" value="Genomic_DNA"/>
</dbReference>
<keyword evidence="2" id="KW-0479">Metal-binding</keyword>
<sequence length="396" mass="42345">MSAATMSIATALTPQGSPSMSSTGTNTSPVTREQDRFTPANSAPSAPPATVKPIHNKSENETASNPETAIGNNPAASTEPSTAANITTDDATNTGAADDEEKGKFVCPLCEHTFTRHHNLKSHLLTHSHEKPFTCETCNSKFRRLHDLKRHVKLHTGEKPYNCEKCGRKFARGDALVRHMKGSGTCTGINVDERDFQGYQPLQPKGLNTPVQANSQALQQPQQQQHQQSTQPSPAQGGPLLAPAPSAAPTPTPQQPSQQQQSNTHAHTHSHPAPDSSSPPPAKKRSISPYQNKSPPSFGAPGGGGVPAPVTSTRHVSHLPPPQMYVPSHHSAQAPPPPHGRGTMLPYPAASGAPGSTEEHLLALVKTLESRIWSLEERIHVTESRIAFLESAQRPH</sequence>